<keyword evidence="1" id="KW-0175">Coiled coil</keyword>
<accession>A0A6P8Y4T2</accession>
<dbReference type="OrthoDB" id="7883258at2759"/>
<evidence type="ECO:0000313" key="5">
    <source>
        <dbReference type="RefSeq" id="XP_034118510.1"/>
    </source>
</evidence>
<name>A0A6P8Y4T2_DROAB</name>
<proteinExistence type="predicted"/>
<dbReference type="RefSeq" id="XP_034118510.1">
    <property type="nucleotide sequence ID" value="XM_034262619.2"/>
</dbReference>
<protein>
    <submittedName>
        <fullName evidence="5">Trichohyalin</fullName>
    </submittedName>
</protein>
<dbReference type="AlphaFoldDB" id="A0A6P8Y4T2"/>
<dbReference type="InterPro" id="IPR043597">
    <property type="entry name" value="TPH_dom"/>
</dbReference>
<feature type="region of interest" description="Disordered" evidence="2">
    <location>
        <begin position="154"/>
        <end position="196"/>
    </location>
</feature>
<reference evidence="5" key="1">
    <citation type="submission" date="2025-08" db="UniProtKB">
        <authorList>
            <consortium name="RefSeq"/>
        </authorList>
    </citation>
    <scope>IDENTIFICATION</scope>
    <source>
        <strain evidence="5">15112-1751.03</strain>
        <tissue evidence="5">Whole Adult</tissue>
    </source>
</reference>
<evidence type="ECO:0000259" key="3">
    <source>
        <dbReference type="Pfam" id="PF13868"/>
    </source>
</evidence>
<feature type="domain" description="Trichohyalin-plectin-homology" evidence="3">
    <location>
        <begin position="130"/>
        <end position="474"/>
    </location>
</feature>
<sequence length="505" mass="59738">MSGRGRRQHVEPARIQYGAWDDPRVSLFATVPQEPLDDMLGRMKRLPETKRKRDMEALDASPLVLATSPSTNRLYREVKYQVQQIADDRNRNYHPIQERERQSAMIAQTMAEQNRREFAEAMRRQQLNVNSQRLRDLQTEIDRAKTTLSVVKRRNENVKTMGNERERERKEAQAAQEKVHKEKLAEQQAVQRKARDYSQQLVQQIRKIRSEREEKQFTEREEGRQKRQNDELAYAADLRQELEWRHAKRIELKRMLDEYSTLNRNLRDRKPAEAHKLDVIVLEAMGPVTASFLHQEMQRRADSIERRRLISDDLGQQLYEKHNQQVAHENMIADILVCERKAREKKRAHQEVQKRHERKQQVAIDLINQCKEHRFYAEKDAKLGQITRDATSFMERQYQQAADREAASRAINKASYDAIASDMVSNMRLRAAAVEEERMIMKALQDMELEMERRVDEERMRVLHAQARDIIEEVRPCKLSHAERQTFGLPACSLHDDDKHNTHTT</sequence>
<evidence type="ECO:0000256" key="2">
    <source>
        <dbReference type="SAM" id="MobiDB-lite"/>
    </source>
</evidence>
<evidence type="ECO:0000256" key="1">
    <source>
        <dbReference type="ARBA" id="ARBA00023054"/>
    </source>
</evidence>
<dbReference type="Pfam" id="PF13868">
    <property type="entry name" value="TPH"/>
    <property type="match status" value="1"/>
</dbReference>
<dbReference type="GeneID" id="117577712"/>
<feature type="compositionally biased region" description="Basic and acidic residues" evidence="2">
    <location>
        <begin position="154"/>
        <end position="185"/>
    </location>
</feature>
<dbReference type="Proteomes" id="UP000515160">
    <property type="component" value="Chromosome X"/>
</dbReference>
<organism evidence="4 5">
    <name type="scientific">Drosophila albomicans</name>
    <name type="common">Fruit fly</name>
    <dbReference type="NCBI Taxonomy" id="7291"/>
    <lineage>
        <taxon>Eukaryota</taxon>
        <taxon>Metazoa</taxon>
        <taxon>Ecdysozoa</taxon>
        <taxon>Arthropoda</taxon>
        <taxon>Hexapoda</taxon>
        <taxon>Insecta</taxon>
        <taxon>Pterygota</taxon>
        <taxon>Neoptera</taxon>
        <taxon>Endopterygota</taxon>
        <taxon>Diptera</taxon>
        <taxon>Brachycera</taxon>
        <taxon>Muscomorpha</taxon>
        <taxon>Ephydroidea</taxon>
        <taxon>Drosophilidae</taxon>
        <taxon>Drosophila</taxon>
    </lineage>
</organism>
<gene>
    <name evidence="5" type="primary">LOC117577712</name>
</gene>
<keyword evidence="4" id="KW-1185">Reference proteome</keyword>
<evidence type="ECO:0000313" key="4">
    <source>
        <dbReference type="Proteomes" id="UP000515160"/>
    </source>
</evidence>